<accession>A0A387FZM3</accession>
<evidence type="ECO:0000256" key="11">
    <source>
        <dbReference type="ARBA" id="ARBA00023136"/>
    </source>
</evidence>
<evidence type="ECO:0000256" key="6">
    <source>
        <dbReference type="ARBA" id="ARBA00022692"/>
    </source>
</evidence>
<evidence type="ECO:0000256" key="3">
    <source>
        <dbReference type="ARBA" id="ARBA00022448"/>
    </source>
</evidence>
<dbReference type="SUPFAM" id="SSF81342">
    <property type="entry name" value="Transmembrane di-heme cytochromes"/>
    <property type="match status" value="1"/>
</dbReference>
<feature type="transmembrane region" description="Helical" evidence="13">
    <location>
        <begin position="96"/>
        <end position="119"/>
    </location>
</feature>
<evidence type="ECO:0000256" key="1">
    <source>
        <dbReference type="ARBA" id="ARBA00001970"/>
    </source>
</evidence>
<dbReference type="Proteomes" id="UP000282195">
    <property type="component" value="Chromosome"/>
</dbReference>
<dbReference type="GO" id="GO:0009055">
    <property type="term" value="F:electron transfer activity"/>
    <property type="evidence" value="ECO:0007669"/>
    <property type="project" value="InterPro"/>
</dbReference>
<keyword evidence="11 13" id="KW-0472">Membrane</keyword>
<dbReference type="GO" id="GO:0046872">
    <property type="term" value="F:metal ion binding"/>
    <property type="evidence" value="ECO:0007669"/>
    <property type="project" value="UniProtKB-KW"/>
</dbReference>
<comment type="cofactor">
    <cofactor evidence="1">
        <name>heme b</name>
        <dbReference type="ChEBI" id="CHEBI:60344"/>
    </cofactor>
</comment>
<keyword evidence="10" id="KW-0408">Iron</keyword>
<sequence>MSNFNMTAADARAARYDHFTITLHWLTALLVLTLFALAEARGFVARGTPLRADLIFVHISLGVLLAVVLILRIVWRIATHRRTAPAVSGLHYAVSTFVHLALYVLMISQVSYGFLMIWASGNGPSFFGLFSVPPLVIVDQPTRHVIGELHDYTAWAIIAVAGIHAAAALMHHYVLRDRVLVRMIPARG</sequence>
<keyword evidence="8" id="KW-0249">Electron transport</keyword>
<keyword evidence="5" id="KW-0349">Heme</keyword>
<keyword evidence="4" id="KW-1003">Cell membrane</keyword>
<dbReference type="InterPro" id="IPR016174">
    <property type="entry name" value="Di-haem_cyt_TM"/>
</dbReference>
<evidence type="ECO:0000313" key="15">
    <source>
        <dbReference type="EMBL" id="AYG61122.1"/>
    </source>
</evidence>
<feature type="domain" description="Cytochrome b561 bacterial/Ni-hydrogenase" evidence="14">
    <location>
        <begin position="15"/>
        <end position="185"/>
    </location>
</feature>
<protein>
    <submittedName>
        <fullName evidence="15">Cytochrome b</fullName>
    </submittedName>
</protein>
<dbReference type="GO" id="GO:0022904">
    <property type="term" value="P:respiratory electron transport chain"/>
    <property type="evidence" value="ECO:0007669"/>
    <property type="project" value="InterPro"/>
</dbReference>
<keyword evidence="7" id="KW-0479">Metal-binding</keyword>
<name>A0A387FZM3_9HYPH</name>
<dbReference type="PANTHER" id="PTHR30529">
    <property type="entry name" value="CYTOCHROME B561"/>
    <property type="match status" value="1"/>
</dbReference>
<organism evidence="15 16">
    <name type="scientific">Rhizobium jaguaris</name>
    <dbReference type="NCBI Taxonomy" id="1312183"/>
    <lineage>
        <taxon>Bacteria</taxon>
        <taxon>Pseudomonadati</taxon>
        <taxon>Pseudomonadota</taxon>
        <taxon>Alphaproteobacteria</taxon>
        <taxon>Hyphomicrobiales</taxon>
        <taxon>Rhizobiaceae</taxon>
        <taxon>Rhizobium/Agrobacterium group</taxon>
        <taxon>Rhizobium</taxon>
    </lineage>
</organism>
<keyword evidence="9 13" id="KW-1133">Transmembrane helix</keyword>
<comment type="similarity">
    <text evidence="12">Belongs to the cytochrome b561 family.</text>
</comment>
<reference evidence="15 16" key="1">
    <citation type="submission" date="2018-10" db="EMBL/GenBank/DDBJ databases">
        <title>Rhizobium etli, R. leguminosarum and a new Rhizobium genospecies from Phaseolus dumosus.</title>
        <authorList>
            <person name="Ramirez-Puebla S.T."/>
            <person name="Rogel-Hernandez M.A."/>
            <person name="Guerrero G."/>
            <person name="Ormeno-Orrillo E."/>
            <person name="Martinez-Romero J.C."/>
            <person name="Negrete-Yankelevich S."/>
            <person name="Martinez-Romero E."/>
        </authorList>
    </citation>
    <scope>NUCLEOTIDE SEQUENCE [LARGE SCALE GENOMIC DNA]</scope>
    <source>
        <strain evidence="15 16">CCGE525</strain>
    </source>
</reference>
<dbReference type="InterPro" id="IPR052168">
    <property type="entry name" value="Cytochrome_b561_oxidase"/>
</dbReference>
<dbReference type="KEGG" id="rjg:CCGE525_21625"/>
<dbReference type="PANTHER" id="PTHR30529:SF3">
    <property type="entry name" value="CYTOCHROME B561 HOMOLOG 1"/>
    <property type="match status" value="1"/>
</dbReference>
<dbReference type="OrthoDB" id="7280471at2"/>
<gene>
    <name evidence="15" type="ORF">CCGE525_21625</name>
</gene>
<keyword evidence="16" id="KW-1185">Reference proteome</keyword>
<dbReference type="Pfam" id="PF01292">
    <property type="entry name" value="Ni_hydr_CYTB"/>
    <property type="match status" value="1"/>
</dbReference>
<dbReference type="InterPro" id="IPR011577">
    <property type="entry name" value="Cyt_b561_bac/Ni-Hgenase"/>
</dbReference>
<comment type="subcellular location">
    <subcellularLocation>
        <location evidence="2">Cell membrane</location>
        <topology evidence="2">Multi-pass membrane protein</topology>
    </subcellularLocation>
</comment>
<evidence type="ECO:0000256" key="2">
    <source>
        <dbReference type="ARBA" id="ARBA00004651"/>
    </source>
</evidence>
<feature type="transmembrane region" description="Helical" evidence="13">
    <location>
        <begin position="152"/>
        <end position="175"/>
    </location>
</feature>
<dbReference type="RefSeq" id="WP_120706084.1">
    <property type="nucleotide sequence ID" value="NZ_CP032694.1"/>
</dbReference>
<dbReference type="GO" id="GO:0020037">
    <property type="term" value="F:heme binding"/>
    <property type="evidence" value="ECO:0007669"/>
    <property type="project" value="TreeGrafter"/>
</dbReference>
<evidence type="ECO:0000256" key="5">
    <source>
        <dbReference type="ARBA" id="ARBA00022617"/>
    </source>
</evidence>
<evidence type="ECO:0000256" key="12">
    <source>
        <dbReference type="ARBA" id="ARBA00037975"/>
    </source>
</evidence>
<dbReference type="AlphaFoldDB" id="A0A387FZM3"/>
<evidence type="ECO:0000256" key="13">
    <source>
        <dbReference type="SAM" id="Phobius"/>
    </source>
</evidence>
<keyword evidence="3" id="KW-0813">Transport</keyword>
<feature type="transmembrane region" description="Helical" evidence="13">
    <location>
        <begin position="55"/>
        <end position="75"/>
    </location>
</feature>
<dbReference type="GO" id="GO:0005886">
    <property type="term" value="C:plasma membrane"/>
    <property type="evidence" value="ECO:0007669"/>
    <property type="project" value="UniProtKB-SubCell"/>
</dbReference>
<evidence type="ECO:0000259" key="14">
    <source>
        <dbReference type="Pfam" id="PF01292"/>
    </source>
</evidence>
<dbReference type="EMBL" id="CP032694">
    <property type="protein sequence ID" value="AYG61122.1"/>
    <property type="molecule type" value="Genomic_DNA"/>
</dbReference>
<keyword evidence="6 13" id="KW-0812">Transmembrane</keyword>
<proteinExistence type="inferred from homology"/>
<evidence type="ECO:0000313" key="16">
    <source>
        <dbReference type="Proteomes" id="UP000282195"/>
    </source>
</evidence>
<evidence type="ECO:0000256" key="10">
    <source>
        <dbReference type="ARBA" id="ARBA00023004"/>
    </source>
</evidence>
<evidence type="ECO:0000256" key="4">
    <source>
        <dbReference type="ARBA" id="ARBA00022475"/>
    </source>
</evidence>
<evidence type="ECO:0000256" key="9">
    <source>
        <dbReference type="ARBA" id="ARBA00022989"/>
    </source>
</evidence>
<dbReference type="Gene3D" id="1.20.950.20">
    <property type="entry name" value="Transmembrane di-heme cytochromes, Chain C"/>
    <property type="match status" value="1"/>
</dbReference>
<evidence type="ECO:0000256" key="8">
    <source>
        <dbReference type="ARBA" id="ARBA00022982"/>
    </source>
</evidence>
<evidence type="ECO:0000256" key="7">
    <source>
        <dbReference type="ARBA" id="ARBA00022723"/>
    </source>
</evidence>